<sequence>MESKIKPGTCSFVLLTTGTTMDMTWLIFGNLYRSHIHFGEFDNNQNSASDAAPLSPGGAVTDLSASQGTTGNDQASSPAMSLIMVPLVGNRVACPVCERREINLFFLNLSDLDRHLTQHRPDAPIYWICTNCSKGFSKLHGARCHIPKCGGASSQARTGEFQCEACPMSFGSRRGLSTHERYAHPAVRNVKRRGADPPEESSKLWKAEEVALLKGLWEMYKGHKHPNKEISRFLTTKTIDQIKYQRKKLNLIGKESPQEAASLATEGGCDLVGSGNASFGSPEGRREIEVYDRLFIIWDVYKDDWESLKERLDHFIRTALYELIIKFKNQSQKDSKESKKAAKSKRKNNRNSRKRFSYARCQVLFRKCPRRLADAVINNDQVYLEPARQPPGSEEVRGLYEKLWGQVGSTYVPIPVTRAPNLSLSEIFPPITAEDVGEKIGKIRKKAAAGPDGLQRDHLTIPRLPVILAKTYNMLAYCSHFPYIQKENENNPYSKSKQAKQPGRELATNYY</sequence>
<name>A0A9C6SV98_BOMTE</name>
<dbReference type="RefSeq" id="XP_048269305.1">
    <property type="nucleotide sequence ID" value="XM_048413348.1"/>
</dbReference>
<keyword evidence="1" id="KW-0479">Metal-binding</keyword>
<dbReference type="InterPro" id="IPR013087">
    <property type="entry name" value="Znf_C2H2_type"/>
</dbReference>
<evidence type="ECO:0000313" key="4">
    <source>
        <dbReference type="Proteomes" id="UP000835206"/>
    </source>
</evidence>
<keyword evidence="1" id="KW-0863">Zinc-finger</keyword>
<feature type="region of interest" description="Disordered" evidence="2">
    <location>
        <begin position="488"/>
        <end position="511"/>
    </location>
</feature>
<feature type="region of interest" description="Disordered" evidence="2">
    <location>
        <begin position="47"/>
        <end position="76"/>
    </location>
</feature>
<feature type="domain" description="C2H2-type" evidence="3">
    <location>
        <begin position="161"/>
        <end position="189"/>
    </location>
</feature>
<proteinExistence type="predicted"/>
<gene>
    <name evidence="5" type="primary">LOC125386560</name>
</gene>
<protein>
    <submittedName>
        <fullName evidence="5">Uncharacterized protein LOC125386560</fullName>
    </submittedName>
</protein>
<evidence type="ECO:0000313" key="5">
    <source>
        <dbReference type="RefSeq" id="XP_048269305.1"/>
    </source>
</evidence>
<dbReference type="PROSITE" id="PS00028">
    <property type="entry name" value="ZINC_FINGER_C2H2_1"/>
    <property type="match status" value="1"/>
</dbReference>
<keyword evidence="1" id="KW-0862">Zinc</keyword>
<feature type="compositionally biased region" description="Polar residues" evidence="2">
    <location>
        <begin position="63"/>
        <end position="76"/>
    </location>
</feature>
<reference evidence="5" key="1">
    <citation type="submission" date="2025-08" db="UniProtKB">
        <authorList>
            <consortium name="RefSeq"/>
        </authorList>
    </citation>
    <scope>IDENTIFICATION</scope>
</reference>
<evidence type="ECO:0000259" key="3">
    <source>
        <dbReference type="PROSITE" id="PS50157"/>
    </source>
</evidence>
<dbReference type="Proteomes" id="UP000835206">
    <property type="component" value="Chromosome 16"/>
</dbReference>
<dbReference type="SMART" id="SM00355">
    <property type="entry name" value="ZnF_C2H2"/>
    <property type="match status" value="2"/>
</dbReference>
<dbReference type="GeneID" id="125386560"/>
<dbReference type="OrthoDB" id="9802488at2759"/>
<dbReference type="Gene3D" id="3.30.160.60">
    <property type="entry name" value="Classic Zinc Finger"/>
    <property type="match status" value="1"/>
</dbReference>
<dbReference type="AlphaFoldDB" id="A0A9C6SV98"/>
<dbReference type="PROSITE" id="PS50157">
    <property type="entry name" value="ZINC_FINGER_C2H2_2"/>
    <property type="match status" value="1"/>
</dbReference>
<evidence type="ECO:0000256" key="2">
    <source>
        <dbReference type="SAM" id="MobiDB-lite"/>
    </source>
</evidence>
<dbReference type="KEGG" id="bter:125386560"/>
<organism evidence="4 5">
    <name type="scientific">Bombus terrestris</name>
    <name type="common">Buff-tailed bumblebee</name>
    <name type="synonym">Apis terrestris</name>
    <dbReference type="NCBI Taxonomy" id="30195"/>
    <lineage>
        <taxon>Eukaryota</taxon>
        <taxon>Metazoa</taxon>
        <taxon>Ecdysozoa</taxon>
        <taxon>Arthropoda</taxon>
        <taxon>Hexapoda</taxon>
        <taxon>Insecta</taxon>
        <taxon>Pterygota</taxon>
        <taxon>Neoptera</taxon>
        <taxon>Endopterygota</taxon>
        <taxon>Hymenoptera</taxon>
        <taxon>Apocrita</taxon>
        <taxon>Aculeata</taxon>
        <taxon>Apoidea</taxon>
        <taxon>Anthophila</taxon>
        <taxon>Apidae</taxon>
        <taxon>Bombus</taxon>
        <taxon>Bombus</taxon>
    </lineage>
</organism>
<keyword evidence="4" id="KW-1185">Reference proteome</keyword>
<dbReference type="GO" id="GO:0008270">
    <property type="term" value="F:zinc ion binding"/>
    <property type="evidence" value="ECO:0007669"/>
    <property type="project" value="UniProtKB-KW"/>
</dbReference>
<evidence type="ECO:0000256" key="1">
    <source>
        <dbReference type="PROSITE-ProRule" id="PRU00042"/>
    </source>
</evidence>
<accession>A0A9C6SV98</accession>